<dbReference type="PANTHER" id="PTHR32063">
    <property type="match status" value="1"/>
</dbReference>
<dbReference type="GO" id="GO:0042910">
    <property type="term" value="F:xenobiotic transmembrane transporter activity"/>
    <property type="evidence" value="ECO:0007669"/>
    <property type="project" value="TreeGrafter"/>
</dbReference>
<dbReference type="AlphaFoldDB" id="J1JK48"/>
<dbReference type="Proteomes" id="UP000002646">
    <property type="component" value="Unassembled WGS sequence"/>
</dbReference>
<feature type="transmembrane region" description="Helical" evidence="1">
    <location>
        <begin position="347"/>
        <end position="364"/>
    </location>
</feature>
<gene>
    <name evidence="2" type="ORF">MCW_00918</name>
</gene>
<feature type="transmembrane region" description="Helical" evidence="1">
    <location>
        <begin position="541"/>
        <end position="559"/>
    </location>
</feature>
<dbReference type="Gene3D" id="3.30.70.1320">
    <property type="entry name" value="Multidrug efflux transporter AcrB pore domain like"/>
    <property type="match status" value="1"/>
</dbReference>
<name>J1JK48_9HYPH</name>
<dbReference type="Gene3D" id="1.20.1640.10">
    <property type="entry name" value="Multidrug efflux transporter AcrB transmembrane domain"/>
    <property type="match status" value="2"/>
</dbReference>
<dbReference type="EMBL" id="AILX01000012">
    <property type="protein sequence ID" value="EJF85032.1"/>
    <property type="molecule type" value="Genomic_DNA"/>
</dbReference>
<feature type="transmembrane region" description="Helical" evidence="1">
    <location>
        <begin position="996"/>
        <end position="1022"/>
    </location>
</feature>
<proteinExistence type="predicted"/>
<feature type="transmembrane region" description="Helical" evidence="1">
    <location>
        <begin position="963"/>
        <end position="984"/>
    </location>
</feature>
<feature type="transmembrane region" description="Helical" evidence="1">
    <location>
        <begin position="919"/>
        <end position="942"/>
    </location>
</feature>
<dbReference type="Pfam" id="PF00873">
    <property type="entry name" value="ACR_tran"/>
    <property type="match status" value="1"/>
</dbReference>
<dbReference type="HOGENOM" id="CLU_002755_1_2_5"/>
<feature type="transmembrane region" description="Helical" evidence="1">
    <location>
        <begin position="28"/>
        <end position="46"/>
    </location>
</feature>
<dbReference type="Gene3D" id="3.30.70.1430">
    <property type="entry name" value="Multidrug efflux transporter AcrB pore domain"/>
    <property type="match status" value="2"/>
</dbReference>
<comment type="caution">
    <text evidence="2">The sequence shown here is derived from an EMBL/GenBank/DDBJ whole genome shotgun (WGS) entry which is preliminary data.</text>
</comment>
<feature type="transmembrane region" description="Helical" evidence="1">
    <location>
        <begin position="442"/>
        <end position="462"/>
    </location>
</feature>
<keyword evidence="1" id="KW-1133">Transmembrane helix</keyword>
<dbReference type="Gene3D" id="3.30.2090.10">
    <property type="entry name" value="Multidrug efflux transporter AcrB TolC docking domain, DN and DC subdomains"/>
    <property type="match status" value="2"/>
</dbReference>
<dbReference type="PATRIC" id="fig|1094564.3.peg.1055"/>
<dbReference type="PANTHER" id="PTHR32063:SF28">
    <property type="entry name" value="BLR2861 PROTEIN"/>
    <property type="match status" value="1"/>
</dbReference>
<protein>
    <submittedName>
        <fullName evidence="2">Hydrophobe/amphiphile efflux-1 (HAE1) family RND transporter</fullName>
    </submittedName>
</protein>
<feature type="transmembrane region" description="Helical" evidence="1">
    <location>
        <begin position="474"/>
        <end position="497"/>
    </location>
</feature>
<keyword evidence="1" id="KW-0812">Transmembrane</keyword>
<evidence type="ECO:0000256" key="1">
    <source>
        <dbReference type="SAM" id="Phobius"/>
    </source>
</evidence>
<feature type="transmembrane region" description="Helical" evidence="1">
    <location>
        <begin position="612"/>
        <end position="631"/>
    </location>
</feature>
<organism evidence="2 3">
    <name type="scientific">Cardidatus Bartonella washoeensis 085-0475</name>
    <dbReference type="NCBI Taxonomy" id="1094564"/>
    <lineage>
        <taxon>Bacteria</taxon>
        <taxon>Pseudomonadati</taxon>
        <taxon>Pseudomonadota</taxon>
        <taxon>Alphaproteobacteria</taxon>
        <taxon>Hyphomicrobiales</taxon>
        <taxon>Bartonellaceae</taxon>
        <taxon>Bartonella</taxon>
    </lineage>
</organism>
<dbReference type="PRINTS" id="PR00702">
    <property type="entry name" value="ACRIFLAVINRP"/>
</dbReference>
<feature type="transmembrane region" description="Helical" evidence="1">
    <location>
        <begin position="397"/>
        <end position="422"/>
    </location>
</feature>
<evidence type="ECO:0000313" key="2">
    <source>
        <dbReference type="EMBL" id="EJF85032.1"/>
    </source>
</evidence>
<accession>J1JK48</accession>
<sequence>MSQEFNTKQPIIRAGQGGIIALFIRRPVFTFVFNAMIVIAGISAWLNVDVRELPDVDTPVTTIMTTFAGASAETIDREVTKIIEDAVSRVSGVKTISSTSSFGRSRVEINFNVGVDLNVAASDIRDALSRIAYSLPKNADSPLIIKADSNAAAMMYLVVTSPTMSVDDLAMVVNDQIVDALSAVDGVGDVQVDNARTKIFQVDVDQAKLASYGLTVADISRVLADMTTDVPVGSLSNSKQTLIVRATARLTTPEAFEQVILKPYVHLRDVAQVTLSPDVETVILRINGKTGIGLGIVRKAQSNTLNISQGVREVLDHLKSVVPSSVHISVISDDAIFIKGALHEVEVALVIAVLSVILVIFLFLRDIRVTLIPALSIPVALIGTIAAIYLVGFSLNILTFLGLVLATGLVVDDAIVVLENIVRWRNMGLGPRSAAVIGTREVFFAVLATTLTLVAVFVPISFLPGQVGSLFREFGFVLAISILLSSVVALTLCPMLASHFLKQHIEDNEGKAHHFTFLNKLGSFLSQWYAYSLHKCLGRPWTVVFSSLIFAGLCVGGYMKLQQELTPAEDRALIFLVINGPQGISTQYLNEQVEQIEASLQPLRDSGEIANSYSIAGIGGSSNTAFLILLLSSWEKRLRSQQEILEDVNATVRQFPAVLVFAAQGNSLGVRGTGQGLQFAILGNDYTKLQPITDKLVNALQADPHFIRPRLTVDATQPQFFIEMNREKASDLGIDITNLGNTLQAMLDGKKIGSVYVDDHSYDVKLTSRKNPINNPHDLKNIFLKTKGNQYVPLSVIANLHEKAIAPQLKREKRMNAVILSANLAPGVVLGSAYQTVQKIAAPLLSEGNYIVPLGEAATLDETSSNFMIVFGIAFVIILLVLAAQFESFVSGFIIMATVPLGIGCAVIAMLLSGVSLNIYSQIGLILLVGVMAKNGILIVEFADQLRDQGKNVREAVEEAANIRLRPVCMTMICAILGGIPLVLAKGAGAEARIALGWVIVGGLGLATIFTLYVTPVVYLFLGRFVKPKSEGTLRLTRELNQVERFIW</sequence>
<feature type="transmembrane region" description="Helical" evidence="1">
    <location>
        <begin position="817"/>
        <end position="837"/>
    </location>
</feature>
<dbReference type="SUPFAM" id="SSF82693">
    <property type="entry name" value="Multidrug efflux transporter AcrB pore domain, PN1, PN2, PC1 and PC2 subdomains"/>
    <property type="match status" value="4"/>
</dbReference>
<keyword evidence="1" id="KW-0472">Membrane</keyword>
<dbReference type="SUPFAM" id="SSF82714">
    <property type="entry name" value="Multidrug efflux transporter AcrB TolC docking domain, DN and DC subdomains"/>
    <property type="match status" value="2"/>
</dbReference>
<dbReference type="InterPro" id="IPR027463">
    <property type="entry name" value="AcrB_DN_DC_subdom"/>
</dbReference>
<evidence type="ECO:0000313" key="3">
    <source>
        <dbReference type="Proteomes" id="UP000002646"/>
    </source>
</evidence>
<dbReference type="GO" id="GO:0005886">
    <property type="term" value="C:plasma membrane"/>
    <property type="evidence" value="ECO:0007669"/>
    <property type="project" value="TreeGrafter"/>
</dbReference>
<dbReference type="STRING" id="1094564.MCW_00918"/>
<feature type="transmembrane region" description="Helical" evidence="1">
    <location>
        <begin position="893"/>
        <end position="913"/>
    </location>
</feature>
<dbReference type="SUPFAM" id="SSF82866">
    <property type="entry name" value="Multidrug efflux transporter AcrB transmembrane domain"/>
    <property type="match status" value="2"/>
</dbReference>
<feature type="transmembrane region" description="Helical" evidence="1">
    <location>
        <begin position="371"/>
        <end position="391"/>
    </location>
</feature>
<dbReference type="RefSeq" id="WP_006925732.1">
    <property type="nucleotide sequence ID" value="NZ_JH725102.1"/>
</dbReference>
<dbReference type="Gene3D" id="3.30.70.1440">
    <property type="entry name" value="Multidrug efflux transporter AcrB pore domain"/>
    <property type="match status" value="1"/>
</dbReference>
<dbReference type="OrthoDB" id="9807350at2"/>
<dbReference type="InterPro" id="IPR001036">
    <property type="entry name" value="Acrflvin-R"/>
</dbReference>
<reference evidence="2 3" key="1">
    <citation type="submission" date="2012-03" db="EMBL/GenBank/DDBJ databases">
        <title>The Genome Sequence of Bartonella washoensis 085-0475.</title>
        <authorList>
            <consortium name="The Broad Institute Genome Sequencing Platform"/>
            <consortium name="The Broad Institute Genome Sequencing Center for Infectious Disease"/>
            <person name="Feldgarden M."/>
            <person name="Kirby J."/>
            <person name="Kosoy M."/>
            <person name="Birtles R."/>
            <person name="Probert W.S."/>
            <person name="Chiaraviglio L."/>
            <person name="Young S.K."/>
            <person name="Zeng Q."/>
            <person name="Gargeya S."/>
            <person name="Fitzgerald M."/>
            <person name="Haas B."/>
            <person name="Abouelleil A."/>
            <person name="Alvarado L."/>
            <person name="Arachchi H.M."/>
            <person name="Berlin A."/>
            <person name="Chapman S.B."/>
            <person name="Gearin G."/>
            <person name="Goldberg J."/>
            <person name="Griggs A."/>
            <person name="Gujja S."/>
            <person name="Hansen M."/>
            <person name="Heiman D."/>
            <person name="Howarth C."/>
            <person name="Larimer J."/>
            <person name="Lui A."/>
            <person name="MacDonald P.J.P."/>
            <person name="McCowen C."/>
            <person name="Montmayeur A."/>
            <person name="Murphy C."/>
            <person name="Neiman D."/>
            <person name="Pearson M."/>
            <person name="Priest M."/>
            <person name="Roberts A."/>
            <person name="Saif S."/>
            <person name="Shea T."/>
            <person name="Sisk P."/>
            <person name="Stolte C."/>
            <person name="Sykes S."/>
            <person name="Wortman J."/>
            <person name="Nusbaum C."/>
            <person name="Birren B."/>
        </authorList>
    </citation>
    <scope>NUCLEOTIDE SEQUENCE [LARGE SCALE GENOMIC DNA]</scope>
    <source>
        <strain evidence="2 3">085-0475</strain>
    </source>
</reference>
<feature type="transmembrane region" description="Helical" evidence="1">
    <location>
        <begin position="867"/>
        <end position="886"/>
    </location>
</feature>